<dbReference type="RefSeq" id="WP_162846417.1">
    <property type="nucleotide sequence ID" value="NZ_SNXR01000012.1"/>
</dbReference>
<comment type="caution">
    <text evidence="2">The sequence shown here is derived from an EMBL/GenBank/DDBJ whole genome shotgun (WGS) entry which is preliminary data.</text>
</comment>
<name>A0A4R6QDZ1_9FLAO</name>
<evidence type="ECO:0000313" key="2">
    <source>
        <dbReference type="EMBL" id="TDP60206.1"/>
    </source>
</evidence>
<proteinExistence type="predicted"/>
<dbReference type="PROSITE" id="PS51257">
    <property type="entry name" value="PROKAR_LIPOPROTEIN"/>
    <property type="match status" value="1"/>
</dbReference>
<evidence type="ECO:0000313" key="3">
    <source>
        <dbReference type="Proteomes" id="UP000295260"/>
    </source>
</evidence>
<accession>A0A4R6QDZ1</accession>
<gene>
    <name evidence="2" type="ORF">BC748_1186</name>
</gene>
<dbReference type="AlphaFoldDB" id="A0A4R6QDZ1"/>
<feature type="signal peptide" evidence="1">
    <location>
        <begin position="1"/>
        <end position="22"/>
    </location>
</feature>
<keyword evidence="3" id="KW-1185">Reference proteome</keyword>
<sequence>MKKVIIYSVAILSVFLTISCTADEISENEIPAPQANVLQTGEINTTPPKK</sequence>
<dbReference type="EMBL" id="SNXR01000012">
    <property type="protein sequence ID" value="TDP60206.1"/>
    <property type="molecule type" value="Genomic_DNA"/>
</dbReference>
<organism evidence="2 3">
    <name type="scientific">Flavobacterium dankookense</name>
    <dbReference type="NCBI Taxonomy" id="706186"/>
    <lineage>
        <taxon>Bacteria</taxon>
        <taxon>Pseudomonadati</taxon>
        <taxon>Bacteroidota</taxon>
        <taxon>Flavobacteriia</taxon>
        <taxon>Flavobacteriales</taxon>
        <taxon>Flavobacteriaceae</taxon>
        <taxon>Flavobacterium</taxon>
    </lineage>
</organism>
<feature type="chain" id="PRO_5020375445" evidence="1">
    <location>
        <begin position="23"/>
        <end position="50"/>
    </location>
</feature>
<dbReference type="Proteomes" id="UP000295260">
    <property type="component" value="Unassembled WGS sequence"/>
</dbReference>
<keyword evidence="1" id="KW-0732">Signal</keyword>
<reference evidence="2 3" key="1">
    <citation type="submission" date="2019-03" db="EMBL/GenBank/DDBJ databases">
        <title>Genomic Encyclopedia of Archaeal and Bacterial Type Strains, Phase II (KMG-II): from individual species to whole genera.</title>
        <authorList>
            <person name="Goeker M."/>
        </authorList>
    </citation>
    <scope>NUCLEOTIDE SEQUENCE [LARGE SCALE GENOMIC DNA]</scope>
    <source>
        <strain evidence="2 3">DSM 25687</strain>
    </source>
</reference>
<protein>
    <submittedName>
        <fullName evidence="2">Uncharacterized protein</fullName>
    </submittedName>
</protein>
<evidence type="ECO:0000256" key="1">
    <source>
        <dbReference type="SAM" id="SignalP"/>
    </source>
</evidence>